<dbReference type="RefSeq" id="WP_169605821.1">
    <property type="nucleotide sequence ID" value="NZ_CP051682.1"/>
</dbReference>
<comment type="catalytic activity">
    <reaction evidence="1 7">
        <text>Cleavage of hydrophobic, N-terminal signal or leader sequences from secreted and periplasmic proteins.</text>
        <dbReference type="EC" id="3.4.21.89"/>
    </reaction>
</comment>
<evidence type="ECO:0000256" key="5">
    <source>
        <dbReference type="ARBA" id="ARBA00022801"/>
    </source>
</evidence>
<evidence type="ECO:0000313" key="9">
    <source>
        <dbReference type="EMBL" id="QJD94804.1"/>
    </source>
</evidence>
<evidence type="ECO:0000256" key="4">
    <source>
        <dbReference type="ARBA" id="ARBA00019232"/>
    </source>
</evidence>
<keyword evidence="5 7" id="KW-0378">Hydrolase</keyword>
<gene>
    <name evidence="9" type="primary">lepB</name>
    <name evidence="9" type="ORF">HH214_02380</name>
</gene>
<dbReference type="GO" id="GO:0016020">
    <property type="term" value="C:membrane"/>
    <property type="evidence" value="ECO:0007669"/>
    <property type="project" value="UniProtKB-SubCell"/>
</dbReference>
<dbReference type="GO" id="GO:0004252">
    <property type="term" value="F:serine-type endopeptidase activity"/>
    <property type="evidence" value="ECO:0007669"/>
    <property type="project" value="InterPro"/>
</dbReference>
<dbReference type="GO" id="GO:0009003">
    <property type="term" value="F:signal peptidase activity"/>
    <property type="evidence" value="ECO:0007669"/>
    <property type="project" value="UniProtKB-EC"/>
</dbReference>
<dbReference type="Pfam" id="PF10502">
    <property type="entry name" value="Peptidase_S26"/>
    <property type="match status" value="2"/>
</dbReference>
<dbReference type="PROSITE" id="PS00761">
    <property type="entry name" value="SPASE_I_3"/>
    <property type="match status" value="1"/>
</dbReference>
<dbReference type="SUPFAM" id="SSF51306">
    <property type="entry name" value="LexA/Signal peptidase"/>
    <property type="match status" value="1"/>
</dbReference>
<sequence>MQWKFNRKSKNDQSNSPKKSALREWGDAILFALIVSTLVRGLLFSAYAIPSGSMEGTLLTGDYLFVSKISYGPRMPFTPVSIPFLEPTITSHQIKTYWDGIKLPYFRLPGLSEVKKGDIVVFNKPEEADPSYNKPVDERTALIKRCQATPGDKLTIVNAQVYINGKAAPNAEKAQTSYKVVTDGADINPQLLHNLHVEVLQQFNEQTYIMIIPQDGLAAFKSYSNIKQVSPVVEPAGMYDANVFPHNAKFKWNEDNYGPLVLPKRGMTIVLNEANLILYRRAIELYENNKVQLKGTEVFINGKKANTYTFKMNYYWMMGDNRHNSLDSRFWGYVPEDHIVGKAMITCMSLDSTESLLNKVRWNRILKPIH</sequence>
<evidence type="ECO:0000256" key="7">
    <source>
        <dbReference type="RuleBase" id="RU362042"/>
    </source>
</evidence>
<dbReference type="GO" id="GO:0006465">
    <property type="term" value="P:signal peptide processing"/>
    <property type="evidence" value="ECO:0007669"/>
    <property type="project" value="InterPro"/>
</dbReference>
<dbReference type="Proteomes" id="UP000503278">
    <property type="component" value="Chromosome"/>
</dbReference>
<dbReference type="PANTHER" id="PTHR43390">
    <property type="entry name" value="SIGNAL PEPTIDASE I"/>
    <property type="match status" value="1"/>
</dbReference>
<evidence type="ECO:0000259" key="8">
    <source>
        <dbReference type="Pfam" id="PF10502"/>
    </source>
</evidence>
<protein>
    <recommendedName>
        <fullName evidence="4 7">Signal peptidase I</fullName>
        <ecNumber evidence="3 7">3.4.21.89</ecNumber>
    </recommendedName>
</protein>
<keyword evidence="7" id="KW-0472">Membrane</keyword>
<evidence type="ECO:0000256" key="1">
    <source>
        <dbReference type="ARBA" id="ARBA00000677"/>
    </source>
</evidence>
<feature type="active site" evidence="6">
    <location>
        <position position="53"/>
    </location>
</feature>
<dbReference type="PRINTS" id="PR00727">
    <property type="entry name" value="LEADERPTASE"/>
</dbReference>
<feature type="domain" description="Peptidase S26" evidence="8">
    <location>
        <begin position="23"/>
        <end position="180"/>
    </location>
</feature>
<dbReference type="EMBL" id="CP051682">
    <property type="protein sequence ID" value="QJD94804.1"/>
    <property type="molecule type" value="Genomic_DNA"/>
</dbReference>
<dbReference type="InterPro" id="IPR036286">
    <property type="entry name" value="LexA/Signal_pep-like_sf"/>
</dbReference>
<evidence type="ECO:0000313" key="10">
    <source>
        <dbReference type="Proteomes" id="UP000503278"/>
    </source>
</evidence>
<dbReference type="KEGG" id="mrob:HH214_02380"/>
<keyword evidence="7" id="KW-0812">Transmembrane</keyword>
<accession>A0A7L5DZV3</accession>
<evidence type="ECO:0000256" key="6">
    <source>
        <dbReference type="PIRSR" id="PIRSR600223-1"/>
    </source>
</evidence>
<name>A0A7L5DZV3_9SPHI</name>
<keyword evidence="7" id="KW-1133">Transmembrane helix</keyword>
<dbReference type="AlphaFoldDB" id="A0A7L5DZV3"/>
<evidence type="ECO:0000256" key="3">
    <source>
        <dbReference type="ARBA" id="ARBA00013208"/>
    </source>
</evidence>
<organism evidence="9 10">
    <name type="scientific">Mucilaginibacter robiniae</name>
    <dbReference type="NCBI Taxonomy" id="2728022"/>
    <lineage>
        <taxon>Bacteria</taxon>
        <taxon>Pseudomonadati</taxon>
        <taxon>Bacteroidota</taxon>
        <taxon>Sphingobacteriia</taxon>
        <taxon>Sphingobacteriales</taxon>
        <taxon>Sphingobacteriaceae</taxon>
        <taxon>Mucilaginibacter</taxon>
    </lineage>
</organism>
<keyword evidence="7" id="KW-0645">Protease</keyword>
<comment type="similarity">
    <text evidence="2 7">Belongs to the peptidase S26 family.</text>
</comment>
<reference evidence="9 10" key="1">
    <citation type="submission" date="2020-04" db="EMBL/GenBank/DDBJ databases">
        <title>Genome sequencing of novel species.</title>
        <authorList>
            <person name="Heo J."/>
            <person name="Kim S.-J."/>
            <person name="Kim J.-S."/>
            <person name="Hong S.-B."/>
            <person name="Kwon S.-W."/>
        </authorList>
    </citation>
    <scope>NUCLEOTIDE SEQUENCE [LARGE SCALE GENOMIC DNA]</scope>
    <source>
        <strain evidence="9 10">F39-2</strain>
    </source>
</reference>
<dbReference type="InterPro" id="IPR000223">
    <property type="entry name" value="Pept_S26A_signal_pept_1"/>
</dbReference>
<dbReference type="EC" id="3.4.21.89" evidence="3 7"/>
<comment type="subcellular location">
    <subcellularLocation>
        <location evidence="7">Membrane</location>
        <topology evidence="7">Single-pass type II membrane protein</topology>
    </subcellularLocation>
</comment>
<keyword evidence="10" id="KW-1185">Reference proteome</keyword>
<proteinExistence type="inferred from homology"/>
<dbReference type="InterPro" id="IPR019533">
    <property type="entry name" value="Peptidase_S26"/>
</dbReference>
<feature type="active site" evidence="6">
    <location>
        <position position="144"/>
    </location>
</feature>
<dbReference type="CDD" id="cd06530">
    <property type="entry name" value="S26_SPase_I"/>
    <property type="match status" value="2"/>
</dbReference>
<dbReference type="InterPro" id="IPR019758">
    <property type="entry name" value="Pept_S26A_signal_pept_1_CS"/>
</dbReference>
<dbReference type="PANTHER" id="PTHR43390:SF1">
    <property type="entry name" value="CHLOROPLAST PROCESSING PEPTIDASE"/>
    <property type="match status" value="1"/>
</dbReference>
<feature type="transmembrane region" description="Helical" evidence="7">
    <location>
        <begin position="28"/>
        <end position="49"/>
    </location>
</feature>
<feature type="domain" description="Peptidase S26" evidence="8">
    <location>
        <begin position="307"/>
        <end position="346"/>
    </location>
</feature>
<evidence type="ECO:0000256" key="2">
    <source>
        <dbReference type="ARBA" id="ARBA00009370"/>
    </source>
</evidence>
<dbReference type="NCBIfam" id="TIGR02227">
    <property type="entry name" value="sigpep_I_bact"/>
    <property type="match status" value="2"/>
</dbReference>
<dbReference type="Gene3D" id="2.10.109.10">
    <property type="entry name" value="Umud Fragment, subunit A"/>
    <property type="match status" value="2"/>
</dbReference>